<feature type="domain" description="Peptidase M1 membrane alanine aminopeptidase" evidence="4">
    <location>
        <begin position="340"/>
        <end position="526"/>
    </location>
</feature>
<comment type="caution">
    <text evidence="5">The sequence shown here is derived from an EMBL/GenBank/DDBJ whole genome shotgun (WGS) entry which is preliminary data.</text>
</comment>
<feature type="binding site" evidence="1">
    <location>
        <position position="393"/>
    </location>
    <ligand>
        <name>Zn(2+)</name>
        <dbReference type="ChEBI" id="CHEBI:29105"/>
        <note>catalytic</note>
    </ligand>
</feature>
<dbReference type="RefSeq" id="WP_044248205.1">
    <property type="nucleotide sequence ID" value="NZ_ASRX01000067.1"/>
</dbReference>
<protein>
    <recommendedName>
        <fullName evidence="4">Peptidase M1 membrane alanine aminopeptidase domain-containing protein</fullName>
    </recommendedName>
</protein>
<dbReference type="Pfam" id="PF01433">
    <property type="entry name" value="Peptidase_M1"/>
    <property type="match status" value="1"/>
</dbReference>
<evidence type="ECO:0000313" key="5">
    <source>
        <dbReference type="EMBL" id="EYF02042.1"/>
    </source>
</evidence>
<reference evidence="5 6" key="1">
    <citation type="submission" date="2013-05" db="EMBL/GenBank/DDBJ databases">
        <title>Genome assembly of Chondromyces apiculatus DSM 436.</title>
        <authorList>
            <person name="Sharma G."/>
            <person name="Khatri I."/>
            <person name="Kaur C."/>
            <person name="Mayilraj S."/>
            <person name="Subramanian S."/>
        </authorList>
    </citation>
    <scope>NUCLEOTIDE SEQUENCE [LARGE SCALE GENOMIC DNA]</scope>
    <source>
        <strain evidence="5 6">DSM 436</strain>
    </source>
</reference>
<evidence type="ECO:0000256" key="2">
    <source>
        <dbReference type="SAM" id="MobiDB-lite"/>
    </source>
</evidence>
<organism evidence="5 6">
    <name type="scientific">Chondromyces apiculatus DSM 436</name>
    <dbReference type="NCBI Taxonomy" id="1192034"/>
    <lineage>
        <taxon>Bacteria</taxon>
        <taxon>Pseudomonadati</taxon>
        <taxon>Myxococcota</taxon>
        <taxon>Polyangia</taxon>
        <taxon>Polyangiales</taxon>
        <taxon>Polyangiaceae</taxon>
        <taxon>Chondromyces</taxon>
    </lineage>
</organism>
<feature type="region of interest" description="Disordered" evidence="2">
    <location>
        <begin position="26"/>
        <end position="66"/>
    </location>
</feature>
<evidence type="ECO:0000313" key="6">
    <source>
        <dbReference type="Proteomes" id="UP000019678"/>
    </source>
</evidence>
<keyword evidence="1" id="KW-0862">Zinc</keyword>
<feature type="binding site" evidence="1">
    <location>
        <position position="412"/>
    </location>
    <ligand>
        <name>Zn(2+)</name>
        <dbReference type="ChEBI" id="CHEBI:29105"/>
        <note>catalytic</note>
    </ligand>
</feature>
<dbReference type="AlphaFoldDB" id="A0A017SZ85"/>
<feature type="compositionally biased region" description="Pro residues" evidence="2">
    <location>
        <begin position="33"/>
        <end position="61"/>
    </location>
</feature>
<keyword evidence="3" id="KW-0732">Signal</keyword>
<evidence type="ECO:0000256" key="3">
    <source>
        <dbReference type="SAM" id="SignalP"/>
    </source>
</evidence>
<sequence>MRTALQVSGGLLLALLAHHTALQLSSSRATPSLAPPSTAPPSTAPPPSSSPAPALSAPPDPLPEHAAPVASYTLRARLEPLAHLVRGEGTLTWRNTSRDPQPALYVHLYLNAFKSRHTLFQRTPIEGFRGTPHPSEHGWIDVTRFAIRDMDARDVWPSPQPTTPDDPHDQTDIRVPLPRPVAPGEQITIDLAWDAHLPPIVARTGHLGTFHMVAQWFPKIARLDPDGRWRHFPFHPLSEFHADFGTYDVTLDVPAAYLVGATGQLTTETRAPDRVVRRYLQHDVHDFAFAAWDHFQERTATTPDGIALRCLYPPGQDHAAALQLDLATFGLAHFGQAFGRYPYATLTLVHPPPGAEEAGGMEYPTLITTGGTWDTLFVGERGLASLTLHEVAHQWFYGLLATDEHRHPFLDEGLTTWAETDALHARYGAGSQLSLLGLDVDVTATHRIAALYAGPDGPLDQPTPAFMSGAEYGNQVYSRASTLLATLGRVYGDDHLRAALGHYARAHRFAHPTPDDLLASVRRTLGDTAAEALHAGLRGARVDYAVTEIQPDAPDPLPATAPSPPAASPPDPPAYRALVLVRRRGDLVLPVDIDLYAADGTIQRVRWDARERAARIPYAGNAPLVAAIVDPDFRVLLDEDLTNNAHHLDPARLAPRVLERATFAAGAALWAIAP</sequence>
<dbReference type="PANTHER" id="PTHR45726:SF3">
    <property type="entry name" value="LEUKOTRIENE A-4 HYDROLASE"/>
    <property type="match status" value="1"/>
</dbReference>
<dbReference type="CDD" id="cd09604">
    <property type="entry name" value="M1_APN_like"/>
    <property type="match status" value="1"/>
</dbReference>
<dbReference type="InterPro" id="IPR027268">
    <property type="entry name" value="Peptidase_M4/M1_CTD_sf"/>
</dbReference>
<keyword evidence="6" id="KW-1185">Reference proteome</keyword>
<dbReference type="InterPro" id="IPR034015">
    <property type="entry name" value="M1_LTA4H"/>
</dbReference>
<dbReference type="InterPro" id="IPR014782">
    <property type="entry name" value="Peptidase_M1_dom"/>
</dbReference>
<comment type="cofactor">
    <cofactor evidence="1">
        <name>Zn(2+)</name>
        <dbReference type="ChEBI" id="CHEBI:29105"/>
    </cofactor>
    <text evidence="1">Binds 1 zinc ion per subunit.</text>
</comment>
<feature type="region of interest" description="Disordered" evidence="2">
    <location>
        <begin position="154"/>
        <end position="173"/>
    </location>
</feature>
<dbReference type="PANTHER" id="PTHR45726">
    <property type="entry name" value="LEUKOTRIENE A-4 HYDROLASE"/>
    <property type="match status" value="1"/>
</dbReference>
<feature type="binding site" evidence="1">
    <location>
        <position position="389"/>
    </location>
    <ligand>
        <name>Zn(2+)</name>
        <dbReference type="ChEBI" id="CHEBI:29105"/>
        <note>catalytic</note>
    </ligand>
</feature>
<keyword evidence="1" id="KW-0479">Metal-binding</keyword>
<dbReference type="GO" id="GO:0008237">
    <property type="term" value="F:metallopeptidase activity"/>
    <property type="evidence" value="ECO:0007669"/>
    <property type="project" value="InterPro"/>
</dbReference>
<dbReference type="EMBL" id="ASRX01000067">
    <property type="protein sequence ID" value="EYF02042.1"/>
    <property type="molecule type" value="Genomic_DNA"/>
</dbReference>
<dbReference type="eggNOG" id="COG0308">
    <property type="taxonomic scope" value="Bacteria"/>
</dbReference>
<dbReference type="OrthoDB" id="9814383at2"/>
<feature type="compositionally biased region" description="Pro residues" evidence="2">
    <location>
        <begin position="553"/>
        <end position="571"/>
    </location>
</feature>
<dbReference type="SUPFAM" id="SSF55486">
    <property type="entry name" value="Metalloproteases ('zincins'), catalytic domain"/>
    <property type="match status" value="1"/>
</dbReference>
<accession>A0A017SZ85</accession>
<dbReference type="GO" id="GO:0008270">
    <property type="term" value="F:zinc ion binding"/>
    <property type="evidence" value="ECO:0007669"/>
    <property type="project" value="InterPro"/>
</dbReference>
<feature type="region of interest" description="Disordered" evidence="2">
    <location>
        <begin position="550"/>
        <end position="571"/>
    </location>
</feature>
<feature type="signal peptide" evidence="3">
    <location>
        <begin position="1"/>
        <end position="19"/>
    </location>
</feature>
<dbReference type="Gene3D" id="1.10.390.10">
    <property type="entry name" value="Neutral Protease Domain 2"/>
    <property type="match status" value="1"/>
</dbReference>
<name>A0A017SZ85_9BACT</name>
<proteinExistence type="predicted"/>
<dbReference type="STRING" id="1192034.CAP_7521"/>
<dbReference type="Proteomes" id="UP000019678">
    <property type="component" value="Unassembled WGS sequence"/>
</dbReference>
<feature type="chain" id="PRO_5001496468" description="Peptidase M1 membrane alanine aminopeptidase domain-containing protein" evidence="3">
    <location>
        <begin position="20"/>
        <end position="674"/>
    </location>
</feature>
<evidence type="ECO:0000256" key="1">
    <source>
        <dbReference type="PIRSR" id="PIRSR634015-3"/>
    </source>
</evidence>
<gene>
    <name evidence="5" type="ORF">CAP_7521</name>
</gene>
<evidence type="ECO:0000259" key="4">
    <source>
        <dbReference type="Pfam" id="PF01433"/>
    </source>
</evidence>